<dbReference type="Proteomes" id="UP001214250">
    <property type="component" value="Chromosome 2"/>
</dbReference>
<protein>
    <submittedName>
        <fullName evidence="2">Uncharacterized protein</fullName>
    </submittedName>
</protein>
<evidence type="ECO:0000313" key="2">
    <source>
        <dbReference type="EMBL" id="WDE99389.1"/>
    </source>
</evidence>
<evidence type="ECO:0000256" key="1">
    <source>
        <dbReference type="SAM" id="MobiDB-lite"/>
    </source>
</evidence>
<accession>A0ABY7W1E7</accession>
<feature type="region of interest" description="Disordered" evidence="1">
    <location>
        <begin position="51"/>
        <end position="73"/>
    </location>
</feature>
<proteinExistence type="predicted"/>
<reference evidence="2 3" key="1">
    <citation type="submission" date="2023-02" db="EMBL/GenBank/DDBJ databases">
        <title>Genome sequence of Lentisphaera profundi SAORIC-696.</title>
        <authorList>
            <person name="Kim e."/>
            <person name="Cho J.-C."/>
            <person name="Choi A."/>
            <person name="Kang I."/>
        </authorList>
    </citation>
    <scope>NUCLEOTIDE SEQUENCE [LARGE SCALE GENOMIC DNA]</scope>
    <source>
        <strain evidence="2 3">SAORIC-696</strain>
    </source>
</reference>
<feature type="compositionally biased region" description="Polar residues" evidence="1">
    <location>
        <begin position="57"/>
        <end position="73"/>
    </location>
</feature>
<evidence type="ECO:0000313" key="3">
    <source>
        <dbReference type="Proteomes" id="UP001214250"/>
    </source>
</evidence>
<name>A0ABY7W1E7_9BACT</name>
<dbReference type="RefSeq" id="WP_274154246.1">
    <property type="nucleotide sequence ID" value="NZ_CP117812.1"/>
</dbReference>
<gene>
    <name evidence="2" type="ORF">PQO03_16250</name>
</gene>
<organism evidence="2 3">
    <name type="scientific">Lentisphaera profundi</name>
    <dbReference type="NCBI Taxonomy" id="1658616"/>
    <lineage>
        <taxon>Bacteria</taxon>
        <taxon>Pseudomonadati</taxon>
        <taxon>Lentisphaerota</taxon>
        <taxon>Lentisphaeria</taxon>
        <taxon>Lentisphaerales</taxon>
        <taxon>Lentisphaeraceae</taxon>
        <taxon>Lentisphaera</taxon>
    </lineage>
</organism>
<keyword evidence="3" id="KW-1185">Reference proteome</keyword>
<dbReference type="EMBL" id="CP117812">
    <property type="protein sequence ID" value="WDE99389.1"/>
    <property type="molecule type" value="Genomic_DNA"/>
</dbReference>
<sequence>MHQVLSDYQEMNNGGESWLRYMVFKTKENKISTYTYNPVLDKFRNEPSSRFDLDYPMTNTRKSSSLEQGRSVK</sequence>